<sequence length="69" mass="8154">MILGFGRIEETSSTRHAFTLWTTPSTCPSFYLRRHKTKPDHINIYICFNIMIHAFIKVLRDPSKKKMNL</sequence>
<name>A0ACB9JAQ7_9ASTR</name>
<proteinExistence type="predicted"/>
<gene>
    <name evidence="1" type="ORF">L1987_16525</name>
</gene>
<reference evidence="2" key="1">
    <citation type="journal article" date="2022" name="Mol. Ecol. Resour.">
        <title>The genomes of chicory, endive, great burdock and yacon provide insights into Asteraceae palaeo-polyploidization history and plant inulin production.</title>
        <authorList>
            <person name="Fan W."/>
            <person name="Wang S."/>
            <person name="Wang H."/>
            <person name="Wang A."/>
            <person name="Jiang F."/>
            <person name="Liu H."/>
            <person name="Zhao H."/>
            <person name="Xu D."/>
            <person name="Zhang Y."/>
        </authorList>
    </citation>
    <scope>NUCLEOTIDE SEQUENCE [LARGE SCALE GENOMIC DNA]</scope>
    <source>
        <strain evidence="2">cv. Yunnan</strain>
    </source>
</reference>
<dbReference type="Proteomes" id="UP001056120">
    <property type="component" value="Linkage Group LG05"/>
</dbReference>
<protein>
    <submittedName>
        <fullName evidence="1">Uncharacterized protein</fullName>
    </submittedName>
</protein>
<comment type="caution">
    <text evidence="1">The sequence shown here is derived from an EMBL/GenBank/DDBJ whole genome shotgun (WGS) entry which is preliminary data.</text>
</comment>
<reference evidence="1 2" key="2">
    <citation type="journal article" date="2022" name="Mol. Ecol. Resour.">
        <title>The genomes of chicory, endive, great burdock and yacon provide insights into Asteraceae paleo-polyploidization history and plant inulin production.</title>
        <authorList>
            <person name="Fan W."/>
            <person name="Wang S."/>
            <person name="Wang H."/>
            <person name="Wang A."/>
            <person name="Jiang F."/>
            <person name="Liu H."/>
            <person name="Zhao H."/>
            <person name="Xu D."/>
            <person name="Zhang Y."/>
        </authorList>
    </citation>
    <scope>NUCLEOTIDE SEQUENCE [LARGE SCALE GENOMIC DNA]</scope>
    <source>
        <strain evidence="2">cv. Yunnan</strain>
        <tissue evidence="1">Leaves</tissue>
    </source>
</reference>
<evidence type="ECO:0000313" key="2">
    <source>
        <dbReference type="Proteomes" id="UP001056120"/>
    </source>
</evidence>
<organism evidence="1 2">
    <name type="scientific">Smallanthus sonchifolius</name>
    <dbReference type="NCBI Taxonomy" id="185202"/>
    <lineage>
        <taxon>Eukaryota</taxon>
        <taxon>Viridiplantae</taxon>
        <taxon>Streptophyta</taxon>
        <taxon>Embryophyta</taxon>
        <taxon>Tracheophyta</taxon>
        <taxon>Spermatophyta</taxon>
        <taxon>Magnoliopsida</taxon>
        <taxon>eudicotyledons</taxon>
        <taxon>Gunneridae</taxon>
        <taxon>Pentapetalae</taxon>
        <taxon>asterids</taxon>
        <taxon>campanulids</taxon>
        <taxon>Asterales</taxon>
        <taxon>Asteraceae</taxon>
        <taxon>Asteroideae</taxon>
        <taxon>Heliantheae alliance</taxon>
        <taxon>Millerieae</taxon>
        <taxon>Smallanthus</taxon>
    </lineage>
</organism>
<keyword evidence="2" id="KW-1185">Reference proteome</keyword>
<evidence type="ECO:0000313" key="1">
    <source>
        <dbReference type="EMBL" id="KAI3816820.1"/>
    </source>
</evidence>
<dbReference type="EMBL" id="CM042022">
    <property type="protein sequence ID" value="KAI3816820.1"/>
    <property type="molecule type" value="Genomic_DNA"/>
</dbReference>
<accession>A0ACB9JAQ7</accession>